<sequence>MEIPTIRMRLLAEAPSRLWMAAGGTLGVTTQRQLRQWLHDHAEDGYRKFFLDLRELRCADGALAGELCALFPRIADARFHLIGAPDRIRDCVIGDERFTLHTAPDTAWWQWAHGS</sequence>
<proteinExistence type="predicted"/>
<keyword evidence="2" id="KW-1185">Reference proteome</keyword>
<reference evidence="1 2" key="1">
    <citation type="submission" date="2019-05" db="EMBL/GenBank/DDBJ databases">
        <title>Streptomyces sp. NEAU-C151, a novel actinomycete isolated from soil.</title>
        <authorList>
            <person name="Han L."/>
            <person name="Jiang H."/>
        </authorList>
    </citation>
    <scope>NUCLEOTIDE SEQUENCE [LARGE SCALE GENOMIC DNA]</scope>
    <source>
        <strain evidence="1 2">NEAU-C151</strain>
    </source>
</reference>
<gene>
    <name evidence="1" type="ORF">FE633_00990</name>
</gene>
<dbReference type="AlphaFoldDB" id="A0A5R9G1R3"/>
<accession>A0A5R9G1R3</accession>
<protein>
    <recommendedName>
        <fullName evidence="3">STAS domain-containing protein</fullName>
    </recommendedName>
</protein>
<organism evidence="1 2">
    <name type="scientific">Streptomyces montanus</name>
    <dbReference type="NCBI Taxonomy" id="2580423"/>
    <lineage>
        <taxon>Bacteria</taxon>
        <taxon>Bacillati</taxon>
        <taxon>Actinomycetota</taxon>
        <taxon>Actinomycetes</taxon>
        <taxon>Kitasatosporales</taxon>
        <taxon>Streptomycetaceae</taxon>
        <taxon>Streptomyces</taxon>
    </lineage>
</organism>
<evidence type="ECO:0000313" key="1">
    <source>
        <dbReference type="EMBL" id="TLS48090.1"/>
    </source>
</evidence>
<dbReference type="SUPFAM" id="SSF52091">
    <property type="entry name" value="SpoIIaa-like"/>
    <property type="match status" value="1"/>
</dbReference>
<evidence type="ECO:0000313" key="2">
    <source>
        <dbReference type="Proteomes" id="UP000305906"/>
    </source>
</evidence>
<evidence type="ECO:0008006" key="3">
    <source>
        <dbReference type="Google" id="ProtNLM"/>
    </source>
</evidence>
<dbReference type="EMBL" id="VBZC01000001">
    <property type="protein sequence ID" value="TLS48090.1"/>
    <property type="molecule type" value="Genomic_DNA"/>
</dbReference>
<name>A0A5R9G1R3_9ACTN</name>
<comment type="caution">
    <text evidence="1">The sequence shown here is derived from an EMBL/GenBank/DDBJ whole genome shotgun (WGS) entry which is preliminary data.</text>
</comment>
<dbReference type="Gene3D" id="3.30.750.24">
    <property type="entry name" value="STAS domain"/>
    <property type="match status" value="1"/>
</dbReference>
<dbReference type="InterPro" id="IPR036513">
    <property type="entry name" value="STAS_dom_sf"/>
</dbReference>
<dbReference type="Proteomes" id="UP000305906">
    <property type="component" value="Unassembled WGS sequence"/>
</dbReference>